<reference evidence="8 9" key="1">
    <citation type="journal article" date="2011" name="Genome Res.">
        <title>Phylogeny-wide analysis of social amoeba genomes highlights ancient origins for complex intercellular communication.</title>
        <authorList>
            <person name="Heidel A.J."/>
            <person name="Lawal H.M."/>
            <person name="Felder M."/>
            <person name="Schilde C."/>
            <person name="Helps N.R."/>
            <person name="Tunggal B."/>
            <person name="Rivero F."/>
            <person name="John U."/>
            <person name="Schleicher M."/>
            <person name="Eichinger L."/>
            <person name="Platzer M."/>
            <person name="Noegel A.A."/>
            <person name="Schaap P."/>
            <person name="Gloeckner G."/>
        </authorList>
    </citation>
    <scope>NUCLEOTIDE SEQUENCE [LARGE SCALE GENOMIC DNA]</scope>
    <source>
        <strain evidence="9">ATCC 26659 / Pp 5 / PN500</strain>
    </source>
</reference>
<dbReference type="GO" id="GO:0005743">
    <property type="term" value="C:mitochondrial inner membrane"/>
    <property type="evidence" value="ECO:0007669"/>
    <property type="project" value="UniProtKB-SubCell"/>
</dbReference>
<keyword evidence="7" id="KW-0999">Mitochondrion inner membrane</keyword>
<evidence type="ECO:0000256" key="1">
    <source>
        <dbReference type="ARBA" id="ARBA00004943"/>
    </source>
</evidence>
<evidence type="ECO:0000256" key="5">
    <source>
        <dbReference type="ARBA" id="ARBA00023239"/>
    </source>
</evidence>
<dbReference type="UniPathway" id="UPA00252">
    <property type="reaction ID" value="UER00325"/>
</dbReference>
<dbReference type="RefSeq" id="XP_020427049.1">
    <property type="nucleotide sequence ID" value="XM_020582695.1"/>
</dbReference>
<sequence>MLKSFILRNHCNNLTNVVRSSLVRYNSSSSSSNSNNKNESTTNIKPKTAIVMLNLGGPAKPEDVEPFLTRLFSDRDIFKLPFQKWAGKFIAKRRSPAVRKLYEAIGGGSPIRMWTERQGTAMAQQLDRLSPSTAPHKFYIGFRYADPLIDETLDAMKHDGVERAIAFTQYPHFSCTTTGSSLNNLWKSLESKGMDSDFQWSIIDRWHLHDGFIDAVASKVSAALARYKVEAGKIGDQTEPVVVFSAHSLPMRTVERGDPYPNEVAATVAAVINKLGGENAPQHMLCWQSKVGPLPWLVPKTSDTIERLAKSGRNAIVVPIAFTSDHIETLSEIDIELQHLAKENGMKLLLRSESLNDDPKLTSALADIVLQHMKSGKSIQHHNQYKLKCPGCIDETGHYCRTIRNPIVL</sequence>
<evidence type="ECO:0000313" key="9">
    <source>
        <dbReference type="Proteomes" id="UP000001396"/>
    </source>
</evidence>
<evidence type="ECO:0000313" key="8">
    <source>
        <dbReference type="EMBL" id="EFA74915.1"/>
    </source>
</evidence>
<dbReference type="InterPro" id="IPR019772">
    <property type="entry name" value="Ferrochelatase_AS"/>
</dbReference>
<evidence type="ECO:0000256" key="6">
    <source>
        <dbReference type="ARBA" id="ARBA00023244"/>
    </source>
</evidence>
<dbReference type="CDD" id="cd03411">
    <property type="entry name" value="Ferrochelatase_N"/>
    <property type="match status" value="1"/>
</dbReference>
<proteinExistence type="inferred from homology"/>
<dbReference type="GeneID" id="31367417"/>
<protein>
    <recommendedName>
        <fullName evidence="7">Ferrochelatase</fullName>
        <ecNumber evidence="7">4.98.1.1</ecNumber>
    </recommendedName>
</protein>
<dbReference type="AlphaFoldDB" id="D3BUX7"/>
<gene>
    <name evidence="8" type="primary">hemH</name>
    <name evidence="8" type="ORF">PPL_11949</name>
</gene>
<keyword evidence="3 7" id="KW-0408">Iron</keyword>
<dbReference type="FunCoup" id="D3BUX7">
    <property type="interactions" value="583"/>
</dbReference>
<keyword evidence="7" id="KW-0472">Membrane</keyword>
<evidence type="ECO:0000256" key="2">
    <source>
        <dbReference type="ARBA" id="ARBA00007718"/>
    </source>
</evidence>
<comment type="pathway">
    <text evidence="1 7">Porphyrin-containing compound metabolism; protoheme biosynthesis; protoheme from protoporphyrin-IX: step 1/1.</text>
</comment>
<dbReference type="STRING" id="670386.D3BUX7"/>
<dbReference type="HAMAP" id="MF_00323">
    <property type="entry name" value="Ferrochelatase"/>
    <property type="match status" value="1"/>
</dbReference>
<comment type="subcellular location">
    <subcellularLocation>
        <location evidence="7">Mitochondrion inner membrane</location>
    </subcellularLocation>
</comment>
<evidence type="ECO:0000256" key="3">
    <source>
        <dbReference type="ARBA" id="ARBA00023004"/>
    </source>
</evidence>
<keyword evidence="7" id="KW-0496">Mitochondrion</keyword>
<dbReference type="Pfam" id="PF00762">
    <property type="entry name" value="Ferrochelatase"/>
    <property type="match status" value="1"/>
</dbReference>
<dbReference type="EMBL" id="ADBJ01000060">
    <property type="protein sequence ID" value="EFA74915.1"/>
    <property type="molecule type" value="Genomic_DNA"/>
</dbReference>
<organism evidence="8 9">
    <name type="scientific">Heterostelium pallidum (strain ATCC 26659 / Pp 5 / PN500)</name>
    <name type="common">Cellular slime mold</name>
    <name type="synonym">Polysphondylium pallidum</name>
    <dbReference type="NCBI Taxonomy" id="670386"/>
    <lineage>
        <taxon>Eukaryota</taxon>
        <taxon>Amoebozoa</taxon>
        <taxon>Evosea</taxon>
        <taxon>Eumycetozoa</taxon>
        <taxon>Dictyostelia</taxon>
        <taxon>Acytosteliales</taxon>
        <taxon>Acytosteliaceae</taxon>
        <taxon>Heterostelium</taxon>
    </lineage>
</organism>
<dbReference type="InterPro" id="IPR033644">
    <property type="entry name" value="Ferrochelatase_C"/>
</dbReference>
<comment type="caution">
    <text evidence="8">The sequence shown here is derived from an EMBL/GenBank/DDBJ whole genome shotgun (WGS) entry which is preliminary data.</text>
</comment>
<name>D3BUX7_HETP5</name>
<dbReference type="PROSITE" id="PS00534">
    <property type="entry name" value="FERROCHELATASE"/>
    <property type="match status" value="1"/>
</dbReference>
<dbReference type="PANTHER" id="PTHR11108">
    <property type="entry name" value="FERROCHELATASE"/>
    <property type="match status" value="1"/>
</dbReference>
<accession>D3BUX7</accession>
<dbReference type="CDD" id="cd00419">
    <property type="entry name" value="Ferrochelatase_C"/>
    <property type="match status" value="1"/>
</dbReference>
<dbReference type="InterPro" id="IPR033659">
    <property type="entry name" value="Ferrochelatase_N"/>
</dbReference>
<dbReference type="Gene3D" id="3.40.50.1400">
    <property type="match status" value="2"/>
</dbReference>
<comment type="similarity">
    <text evidence="2 7">Belongs to the ferrochelatase family.</text>
</comment>
<dbReference type="EC" id="4.98.1.1" evidence="7"/>
<comment type="function">
    <text evidence="7">Catalyzes the ferrous insertion into protoporphyrin IX.</text>
</comment>
<dbReference type="PANTHER" id="PTHR11108:SF1">
    <property type="entry name" value="FERROCHELATASE, MITOCHONDRIAL"/>
    <property type="match status" value="1"/>
</dbReference>
<dbReference type="SUPFAM" id="SSF53800">
    <property type="entry name" value="Chelatase"/>
    <property type="match status" value="1"/>
</dbReference>
<dbReference type="InParanoid" id="D3BUX7"/>
<dbReference type="InterPro" id="IPR001015">
    <property type="entry name" value="Ferrochelatase"/>
</dbReference>
<dbReference type="GO" id="GO:0004325">
    <property type="term" value="F:ferrochelatase activity"/>
    <property type="evidence" value="ECO:0007669"/>
    <property type="project" value="UniProtKB-UniRule"/>
</dbReference>
<comment type="catalytic activity">
    <reaction evidence="7">
        <text>heme b + 2 H(+) = protoporphyrin IX + Fe(2+)</text>
        <dbReference type="Rhea" id="RHEA:22584"/>
        <dbReference type="ChEBI" id="CHEBI:15378"/>
        <dbReference type="ChEBI" id="CHEBI:29033"/>
        <dbReference type="ChEBI" id="CHEBI:57306"/>
        <dbReference type="ChEBI" id="CHEBI:60344"/>
        <dbReference type="EC" id="4.98.1.1"/>
    </reaction>
</comment>
<dbReference type="NCBIfam" id="TIGR00109">
    <property type="entry name" value="hemH"/>
    <property type="match status" value="1"/>
</dbReference>
<dbReference type="Proteomes" id="UP000001396">
    <property type="component" value="Unassembled WGS sequence"/>
</dbReference>
<dbReference type="OMA" id="DPYHCEC"/>
<evidence type="ECO:0000256" key="7">
    <source>
        <dbReference type="RuleBase" id="RU000607"/>
    </source>
</evidence>
<keyword evidence="4 7" id="KW-0350">Heme biosynthesis</keyword>
<keyword evidence="5 7" id="KW-0456">Lyase</keyword>
<keyword evidence="6 7" id="KW-0627">Porphyrin biosynthesis</keyword>
<dbReference type="GO" id="GO:0006783">
    <property type="term" value="P:heme biosynthetic process"/>
    <property type="evidence" value="ECO:0007669"/>
    <property type="project" value="UniProtKB-UniRule"/>
</dbReference>
<keyword evidence="9" id="KW-1185">Reference proteome</keyword>
<evidence type="ECO:0000256" key="4">
    <source>
        <dbReference type="ARBA" id="ARBA00023133"/>
    </source>
</evidence>